<protein>
    <recommendedName>
        <fullName evidence="3">DUF1559 domain-containing protein</fullName>
    </recommendedName>
</protein>
<keyword evidence="2" id="KW-1133">Transmembrane helix</keyword>
<sequence>MNLFSGVTRRNKTDSSSNRNAFTLVELLVVIAVIGVLVGLLLPAVQAARESARRMSCQNNLRQIGIALHNYHSAYRRLPSGWIAADDDHHEPGWGWAAAILPQMEQVSAYDRVNFSLPIEEDEHAAVRTSSIPSFVCPSDTLSLLFAIAEGEEHEHDDHDDEDGHEDDDHDEDHAHDHEDGVNVDLGPHFLFDVAKSNYVGVYGTTDIHDDLYDGDGLFYGNSQLRFRDIYDGLSQTIMVGERSGRLGGSIWHGVIHDANEPAARIVGAADHVPNDPVGHFEDFGSYHPGGAQFILSDGSVRMLTKFIDLDIYKALATRNNKEVIGGDDF</sequence>
<dbReference type="AlphaFoldDB" id="A0A5C5Y6A1"/>
<keyword evidence="5" id="KW-1185">Reference proteome</keyword>
<dbReference type="PANTHER" id="PTHR30093">
    <property type="entry name" value="GENERAL SECRETION PATHWAY PROTEIN G"/>
    <property type="match status" value="1"/>
</dbReference>
<dbReference type="Proteomes" id="UP000317238">
    <property type="component" value="Unassembled WGS sequence"/>
</dbReference>
<accession>A0A5C5Y6A1</accession>
<dbReference type="EMBL" id="SJPL01000001">
    <property type="protein sequence ID" value="TWT70469.1"/>
    <property type="molecule type" value="Genomic_DNA"/>
</dbReference>
<comment type="caution">
    <text evidence="4">The sequence shown here is derived from an EMBL/GenBank/DDBJ whole genome shotgun (WGS) entry which is preliminary data.</text>
</comment>
<evidence type="ECO:0000313" key="4">
    <source>
        <dbReference type="EMBL" id="TWT70469.1"/>
    </source>
</evidence>
<proteinExistence type="predicted"/>
<dbReference type="InterPro" id="IPR027558">
    <property type="entry name" value="Pre_pil_HX9DG_C"/>
</dbReference>
<dbReference type="OrthoDB" id="255848at2"/>
<dbReference type="InterPro" id="IPR045584">
    <property type="entry name" value="Pilin-like"/>
</dbReference>
<evidence type="ECO:0000259" key="3">
    <source>
        <dbReference type="Pfam" id="PF07596"/>
    </source>
</evidence>
<name>A0A5C5Y6A1_9PLAN</name>
<dbReference type="PANTHER" id="PTHR30093:SF2">
    <property type="entry name" value="TYPE II SECRETION SYSTEM PROTEIN H"/>
    <property type="match status" value="1"/>
</dbReference>
<dbReference type="SUPFAM" id="SSF54523">
    <property type="entry name" value="Pili subunits"/>
    <property type="match status" value="1"/>
</dbReference>
<feature type="domain" description="DUF1559" evidence="3">
    <location>
        <begin position="46"/>
        <end position="310"/>
    </location>
</feature>
<evidence type="ECO:0000256" key="2">
    <source>
        <dbReference type="SAM" id="Phobius"/>
    </source>
</evidence>
<keyword evidence="2" id="KW-0812">Transmembrane</keyword>
<dbReference type="Gene3D" id="3.30.700.10">
    <property type="entry name" value="Glycoprotein, Type 4 Pilin"/>
    <property type="match status" value="1"/>
</dbReference>
<gene>
    <name evidence="4" type="ORF">Pan14r_27750</name>
</gene>
<dbReference type="NCBIfam" id="TIGR04294">
    <property type="entry name" value="pre_pil_HX9DG"/>
    <property type="match status" value="1"/>
</dbReference>
<evidence type="ECO:0000256" key="1">
    <source>
        <dbReference type="SAM" id="MobiDB-lite"/>
    </source>
</evidence>
<keyword evidence="2" id="KW-0472">Membrane</keyword>
<dbReference type="InterPro" id="IPR012902">
    <property type="entry name" value="N_methyl_site"/>
</dbReference>
<organism evidence="4 5">
    <name type="scientific">Crateriforma conspicua</name>
    <dbReference type="NCBI Taxonomy" id="2527996"/>
    <lineage>
        <taxon>Bacteria</taxon>
        <taxon>Pseudomonadati</taxon>
        <taxon>Planctomycetota</taxon>
        <taxon>Planctomycetia</taxon>
        <taxon>Planctomycetales</taxon>
        <taxon>Planctomycetaceae</taxon>
        <taxon>Crateriforma</taxon>
    </lineage>
</organism>
<dbReference type="InterPro" id="IPR011453">
    <property type="entry name" value="DUF1559"/>
</dbReference>
<evidence type="ECO:0000313" key="5">
    <source>
        <dbReference type="Proteomes" id="UP000317238"/>
    </source>
</evidence>
<dbReference type="RefSeq" id="WP_145301832.1">
    <property type="nucleotide sequence ID" value="NZ_CP036319.1"/>
</dbReference>
<dbReference type="Pfam" id="PF07596">
    <property type="entry name" value="SBP_bac_10"/>
    <property type="match status" value="1"/>
</dbReference>
<dbReference type="Pfam" id="PF07963">
    <property type="entry name" value="N_methyl"/>
    <property type="match status" value="1"/>
</dbReference>
<dbReference type="NCBIfam" id="TIGR02532">
    <property type="entry name" value="IV_pilin_GFxxxE"/>
    <property type="match status" value="1"/>
</dbReference>
<feature type="region of interest" description="Disordered" evidence="1">
    <location>
        <begin position="153"/>
        <end position="180"/>
    </location>
</feature>
<feature type="compositionally biased region" description="Acidic residues" evidence="1">
    <location>
        <begin position="158"/>
        <end position="171"/>
    </location>
</feature>
<reference evidence="4 5" key="1">
    <citation type="submission" date="2019-02" db="EMBL/GenBank/DDBJ databases">
        <title>Deep-cultivation of Planctomycetes and their phenomic and genomic characterization uncovers novel biology.</title>
        <authorList>
            <person name="Wiegand S."/>
            <person name="Jogler M."/>
            <person name="Boedeker C."/>
            <person name="Pinto D."/>
            <person name="Vollmers J."/>
            <person name="Rivas-Marin E."/>
            <person name="Kohn T."/>
            <person name="Peeters S.H."/>
            <person name="Heuer A."/>
            <person name="Rast P."/>
            <person name="Oberbeckmann S."/>
            <person name="Bunk B."/>
            <person name="Jeske O."/>
            <person name="Meyerdierks A."/>
            <person name="Storesund J.E."/>
            <person name="Kallscheuer N."/>
            <person name="Luecker S."/>
            <person name="Lage O.M."/>
            <person name="Pohl T."/>
            <person name="Merkel B.J."/>
            <person name="Hornburger P."/>
            <person name="Mueller R.-W."/>
            <person name="Bruemmer F."/>
            <person name="Labrenz M."/>
            <person name="Spormann A.M."/>
            <person name="Op Den Camp H."/>
            <person name="Overmann J."/>
            <person name="Amann R."/>
            <person name="Jetten M.S.M."/>
            <person name="Mascher T."/>
            <person name="Medema M.H."/>
            <person name="Devos D.P."/>
            <person name="Kaster A.-K."/>
            <person name="Ovreas L."/>
            <person name="Rohde M."/>
            <person name="Galperin M.Y."/>
            <person name="Jogler C."/>
        </authorList>
    </citation>
    <scope>NUCLEOTIDE SEQUENCE [LARGE SCALE GENOMIC DNA]</scope>
    <source>
        <strain evidence="4 5">Pan14r</strain>
    </source>
</reference>
<feature type="transmembrane region" description="Helical" evidence="2">
    <location>
        <begin position="21"/>
        <end position="45"/>
    </location>
</feature>